<keyword evidence="4" id="KW-1133">Transmembrane helix</keyword>
<dbReference type="PANTHER" id="PTHR10272">
    <property type="entry name" value="PLATELET-ACTIVATING FACTOR ACETYLHYDROLASE"/>
    <property type="match status" value="1"/>
</dbReference>
<keyword evidence="2" id="KW-0442">Lipid degradation</keyword>
<feature type="transmembrane region" description="Helical" evidence="4">
    <location>
        <begin position="54"/>
        <end position="73"/>
    </location>
</feature>
<organism evidence="5 6">
    <name type="scientific">Paenibacillus prosopidis</name>
    <dbReference type="NCBI Taxonomy" id="630520"/>
    <lineage>
        <taxon>Bacteria</taxon>
        <taxon>Bacillati</taxon>
        <taxon>Bacillota</taxon>
        <taxon>Bacilli</taxon>
        <taxon>Bacillales</taxon>
        <taxon>Paenibacillaceae</taxon>
        <taxon>Paenibacillus</taxon>
    </lineage>
</organism>
<dbReference type="GO" id="GO:0016042">
    <property type="term" value="P:lipid catabolic process"/>
    <property type="evidence" value="ECO:0007669"/>
    <property type="project" value="UniProtKB-KW"/>
</dbReference>
<evidence type="ECO:0000313" key="6">
    <source>
        <dbReference type="Proteomes" id="UP000252415"/>
    </source>
</evidence>
<dbReference type="AlphaFoldDB" id="A0A368W0N4"/>
<dbReference type="RefSeq" id="WP_181873498.1">
    <property type="nucleotide sequence ID" value="NZ_QPJD01000007.1"/>
</dbReference>
<evidence type="ECO:0000256" key="1">
    <source>
        <dbReference type="ARBA" id="ARBA00022801"/>
    </source>
</evidence>
<keyword evidence="3" id="KW-0443">Lipid metabolism</keyword>
<dbReference type="SUPFAM" id="SSF53474">
    <property type="entry name" value="alpha/beta-Hydrolases"/>
    <property type="match status" value="1"/>
</dbReference>
<dbReference type="Gene3D" id="3.40.50.1820">
    <property type="entry name" value="alpha/beta hydrolase"/>
    <property type="match status" value="1"/>
</dbReference>
<dbReference type="InterPro" id="IPR029058">
    <property type="entry name" value="AB_hydrolase_fold"/>
</dbReference>
<dbReference type="Pfam" id="PF03403">
    <property type="entry name" value="PAF-AH_p_II"/>
    <property type="match status" value="1"/>
</dbReference>
<dbReference type="GO" id="GO:0003847">
    <property type="term" value="F:1-alkyl-2-acetylglycerophosphocholine esterase activity"/>
    <property type="evidence" value="ECO:0007669"/>
    <property type="project" value="TreeGrafter"/>
</dbReference>
<keyword evidence="4" id="KW-0472">Membrane</keyword>
<keyword evidence="4" id="KW-0812">Transmembrane</keyword>
<dbReference type="EMBL" id="QPJD01000007">
    <property type="protein sequence ID" value="RCW48020.1"/>
    <property type="molecule type" value="Genomic_DNA"/>
</dbReference>
<evidence type="ECO:0000256" key="3">
    <source>
        <dbReference type="ARBA" id="ARBA00023098"/>
    </source>
</evidence>
<evidence type="ECO:0000256" key="2">
    <source>
        <dbReference type="ARBA" id="ARBA00022963"/>
    </source>
</evidence>
<gene>
    <name evidence="5" type="ORF">DFP97_107222</name>
</gene>
<keyword evidence="1 5" id="KW-0378">Hydrolase</keyword>
<feature type="transmembrane region" description="Helical" evidence="4">
    <location>
        <begin position="85"/>
        <end position="108"/>
    </location>
</feature>
<evidence type="ECO:0000313" key="5">
    <source>
        <dbReference type="EMBL" id="RCW48020.1"/>
    </source>
</evidence>
<keyword evidence="6" id="KW-1185">Reference proteome</keyword>
<protein>
    <submittedName>
        <fullName evidence="5">Platelet-activating factor acetylhydrolase isoform II</fullName>
    </submittedName>
</protein>
<dbReference type="Proteomes" id="UP000252415">
    <property type="component" value="Unassembled WGS sequence"/>
</dbReference>
<accession>A0A368W0N4</accession>
<dbReference type="PANTHER" id="PTHR10272:SF0">
    <property type="entry name" value="PLATELET-ACTIVATING FACTOR ACETYLHYDROLASE"/>
    <property type="match status" value="1"/>
</dbReference>
<reference evidence="5 6" key="1">
    <citation type="submission" date="2018-07" db="EMBL/GenBank/DDBJ databases">
        <title>Genomic Encyclopedia of Type Strains, Phase III (KMG-III): the genomes of soil and plant-associated and newly described type strains.</title>
        <authorList>
            <person name="Whitman W."/>
        </authorList>
    </citation>
    <scope>NUCLEOTIDE SEQUENCE [LARGE SCALE GENOMIC DNA]</scope>
    <source>
        <strain evidence="5 6">CECT 7506</strain>
    </source>
</reference>
<sequence length="495" mass="55600">MKLLEWSLLILAACMLIALNSGRLTRLRKLNVSLSAAACLVLASHFIYDGYRWPMLPIYIMIGLLTFLLLRKHPSRESIVRKKSWIIAVQSFLTFLFLIVATLFPHLFPTKLFDKPTGPFQIGTTSRYLIDPNRSETLSPDPNDKRELYLQIWYPAGANELHKASYGTNMPEIVAAVTRNMELPSFLFSHLTSAATYSVTNAELSAQEPQYPVILFSHGLGLYGFQNTFQMEELASHGYIVAGIQHPYHSLLTVFPGGRTIAEQSYDLSRFDQFIEMNKMVTDIWVKDASSALDYLEKINIEDAEGMFTNRIDMTRIGMLGHSVGGAAAAQTLLLEPRVKAAVNLDGTLTGTGAIPDKGLPGPFMQLSAEKTSMSQIESSDSVGTNYWEEAGISEEEYNKYIGFLDVFENNQRNAFHNGGYHVWLKGASHYTFTDIVLYSPLVPYILKDKINTKLAHRIINEYTLAFFNKYLRQMDSPLLQPSSSDVVEVTVNKS</sequence>
<evidence type="ECO:0000256" key="4">
    <source>
        <dbReference type="SAM" id="Phobius"/>
    </source>
</evidence>
<proteinExistence type="predicted"/>
<name>A0A368W0N4_9BACL</name>
<feature type="transmembrane region" description="Helical" evidence="4">
    <location>
        <begin position="6"/>
        <end position="23"/>
    </location>
</feature>
<comment type="caution">
    <text evidence="5">The sequence shown here is derived from an EMBL/GenBank/DDBJ whole genome shotgun (WGS) entry which is preliminary data.</text>
</comment>
<feature type="transmembrane region" description="Helical" evidence="4">
    <location>
        <begin position="30"/>
        <end position="48"/>
    </location>
</feature>